<accession>A0A4Y2UZV6</accession>
<organism evidence="1 4">
    <name type="scientific">Araneus ventricosus</name>
    <name type="common">Orbweaver spider</name>
    <name type="synonym">Epeira ventricosa</name>
    <dbReference type="NCBI Taxonomy" id="182803"/>
    <lineage>
        <taxon>Eukaryota</taxon>
        <taxon>Metazoa</taxon>
        <taxon>Ecdysozoa</taxon>
        <taxon>Arthropoda</taxon>
        <taxon>Chelicerata</taxon>
        <taxon>Arachnida</taxon>
        <taxon>Araneae</taxon>
        <taxon>Araneomorphae</taxon>
        <taxon>Entelegynae</taxon>
        <taxon>Araneoidea</taxon>
        <taxon>Araneidae</taxon>
        <taxon>Araneus</taxon>
    </lineage>
</organism>
<protein>
    <submittedName>
        <fullName evidence="1">Uncharacterized protein</fullName>
    </submittedName>
</protein>
<gene>
    <name evidence="3" type="ORF">AVEN_116368_1</name>
    <name evidence="2" type="ORF">AVEN_171033_1</name>
    <name evidence="1" type="ORF">AVEN_20558_1</name>
</gene>
<dbReference type="AlphaFoldDB" id="A0A4Y2UZV6"/>
<evidence type="ECO:0000313" key="3">
    <source>
        <dbReference type="EMBL" id="GBO17668.1"/>
    </source>
</evidence>
<dbReference type="Proteomes" id="UP000499080">
    <property type="component" value="Unassembled WGS sequence"/>
</dbReference>
<evidence type="ECO:0000313" key="1">
    <source>
        <dbReference type="EMBL" id="GBO17644.1"/>
    </source>
</evidence>
<dbReference type="EMBL" id="BGPR01041382">
    <property type="protein sequence ID" value="GBO17644.1"/>
    <property type="molecule type" value="Genomic_DNA"/>
</dbReference>
<feature type="non-terminal residue" evidence="1">
    <location>
        <position position="1"/>
    </location>
</feature>
<dbReference type="EMBL" id="BGPR01041384">
    <property type="protein sequence ID" value="GBO17646.1"/>
    <property type="molecule type" value="Genomic_DNA"/>
</dbReference>
<proteinExistence type="predicted"/>
<evidence type="ECO:0000313" key="2">
    <source>
        <dbReference type="EMBL" id="GBO17646.1"/>
    </source>
</evidence>
<sequence>PTDPFSTAVHMEPFSNFSPLSSHLSICYYGKTCTKRNLKGLEKFSVSDRIPFHTRLNSIQGLPMGPNDFAVQDRIPFLTVSVLNGFYCTTNICTGGGSRRAHARHLRRSPPRPSYSLPLKSLLGICRIFRVWAQR</sequence>
<name>A0A4Y2UZV6_ARAVE</name>
<evidence type="ECO:0000313" key="4">
    <source>
        <dbReference type="Proteomes" id="UP000499080"/>
    </source>
</evidence>
<dbReference type="OrthoDB" id="6468712at2759"/>
<keyword evidence="4" id="KW-1185">Reference proteome</keyword>
<comment type="caution">
    <text evidence="1">The sequence shown here is derived from an EMBL/GenBank/DDBJ whole genome shotgun (WGS) entry which is preliminary data.</text>
</comment>
<reference evidence="1 4" key="1">
    <citation type="journal article" date="2019" name="Sci. Rep.">
        <title>Orb-weaving spider Araneus ventricosus genome elucidates the spidroin gene catalogue.</title>
        <authorList>
            <person name="Kono N."/>
            <person name="Nakamura H."/>
            <person name="Ohtoshi R."/>
            <person name="Moran D.A.P."/>
            <person name="Shinohara A."/>
            <person name="Yoshida Y."/>
            <person name="Fujiwara M."/>
            <person name="Mori M."/>
            <person name="Tomita M."/>
            <person name="Arakawa K."/>
        </authorList>
    </citation>
    <scope>NUCLEOTIDE SEQUENCE [LARGE SCALE GENOMIC DNA]</scope>
</reference>
<dbReference type="EMBL" id="BGPR01041395">
    <property type="protein sequence ID" value="GBO17668.1"/>
    <property type="molecule type" value="Genomic_DNA"/>
</dbReference>